<feature type="compositionally biased region" description="Basic and acidic residues" evidence="1">
    <location>
        <begin position="188"/>
        <end position="198"/>
    </location>
</feature>
<organism evidence="2">
    <name type="scientific">Solanum chilense</name>
    <name type="common">Tomato</name>
    <name type="synonym">Lycopersicon chilense</name>
    <dbReference type="NCBI Taxonomy" id="4083"/>
    <lineage>
        <taxon>Eukaryota</taxon>
        <taxon>Viridiplantae</taxon>
        <taxon>Streptophyta</taxon>
        <taxon>Embryophyta</taxon>
        <taxon>Tracheophyta</taxon>
        <taxon>Spermatophyta</taxon>
        <taxon>Magnoliopsida</taxon>
        <taxon>eudicotyledons</taxon>
        <taxon>Gunneridae</taxon>
        <taxon>Pentapetalae</taxon>
        <taxon>asterids</taxon>
        <taxon>lamiids</taxon>
        <taxon>Solanales</taxon>
        <taxon>Solanaceae</taxon>
        <taxon>Solanoideae</taxon>
        <taxon>Solaneae</taxon>
        <taxon>Solanum</taxon>
        <taxon>Solanum subgen. Lycopersicon</taxon>
    </lineage>
</organism>
<dbReference type="EMBL" id="RXGB01003929">
    <property type="protein sequence ID" value="TMW90963.1"/>
    <property type="molecule type" value="Genomic_DNA"/>
</dbReference>
<feature type="non-terminal residue" evidence="2">
    <location>
        <position position="276"/>
    </location>
</feature>
<feature type="compositionally biased region" description="Polar residues" evidence="1">
    <location>
        <begin position="199"/>
        <end position="208"/>
    </location>
</feature>
<protein>
    <submittedName>
        <fullName evidence="2">Uncharacterized protein</fullName>
    </submittedName>
</protein>
<evidence type="ECO:0000256" key="1">
    <source>
        <dbReference type="SAM" id="MobiDB-lite"/>
    </source>
</evidence>
<evidence type="ECO:0000313" key="2">
    <source>
        <dbReference type="EMBL" id="TMW90963.1"/>
    </source>
</evidence>
<feature type="region of interest" description="Disordered" evidence="1">
    <location>
        <begin position="188"/>
        <end position="208"/>
    </location>
</feature>
<accession>A0A6N2BFR3</accession>
<comment type="caution">
    <text evidence="2">The sequence shown here is derived from an EMBL/GenBank/DDBJ whole genome shotgun (WGS) entry which is preliminary data.</text>
</comment>
<sequence>MWKINRLPIQAFPKWKRLRSNQLYMLCLLRFERKNPLIKKGHVSSTWLRTPVSLNNGQVDKSMEEVNLSPNLSPCSSLTNLANKRKYKSPLSDPQSSHINSHSFQPNNFFNIKKNVKAIISLKQKKLPLTSLSTNPLSSIDNEQLLSHPSASCLTPPSSCNATLASTPPSTILDRTWTEGPSSLLYDGHKRGEYDDNSPKSQLPSSACNGRYEDGNEQLCKSHLDGKCVEPSSSSCGTNTLSQHATTLELSMSLQFIDKCDFSNSASILHSPRDRR</sequence>
<reference evidence="2" key="1">
    <citation type="submission" date="2019-05" db="EMBL/GenBank/DDBJ databases">
        <title>The de novo reference genome and transcriptome assemblies of the wild tomato species Solanum chilense.</title>
        <authorList>
            <person name="Stam R."/>
            <person name="Nosenko T."/>
            <person name="Hoerger A.C."/>
            <person name="Stephan W."/>
            <person name="Seidel M.A."/>
            <person name="Kuhn J.M.M."/>
            <person name="Haberer G."/>
            <person name="Tellier A."/>
        </authorList>
    </citation>
    <scope>NUCLEOTIDE SEQUENCE</scope>
    <source>
        <tissue evidence="2">Mature leaves</tissue>
    </source>
</reference>
<dbReference type="AlphaFoldDB" id="A0A6N2BFR3"/>
<name>A0A6N2BFR3_SOLCI</name>
<proteinExistence type="predicted"/>
<gene>
    <name evidence="2" type="ORF">EJD97_014990</name>
</gene>